<proteinExistence type="inferred from homology"/>
<protein>
    <recommendedName>
        <fullName evidence="8">L-seryl-tRNA(Sec) selenium transferase</fullName>
        <ecNumber evidence="8">2.9.1.1</ecNumber>
    </recommendedName>
    <alternativeName>
        <fullName evidence="8">Selenocysteine synthase</fullName>
        <shortName evidence="8">Sec synthase</shortName>
    </alternativeName>
    <alternativeName>
        <fullName evidence="8">Selenocysteinyl-tRNA(Sec) synthase</fullName>
    </alternativeName>
</protein>
<dbReference type="InterPro" id="IPR018319">
    <property type="entry name" value="SelA-like"/>
</dbReference>
<comment type="catalytic activity">
    <reaction evidence="8">
        <text>L-seryl-tRNA(Sec) + selenophosphate + H(+) = L-selenocysteinyl-tRNA(Sec) + phosphate</text>
        <dbReference type="Rhea" id="RHEA:22728"/>
        <dbReference type="Rhea" id="RHEA-COMP:9742"/>
        <dbReference type="Rhea" id="RHEA-COMP:9743"/>
        <dbReference type="ChEBI" id="CHEBI:15378"/>
        <dbReference type="ChEBI" id="CHEBI:16144"/>
        <dbReference type="ChEBI" id="CHEBI:43474"/>
        <dbReference type="ChEBI" id="CHEBI:78533"/>
        <dbReference type="ChEBI" id="CHEBI:78573"/>
        <dbReference type="EC" id="2.9.1.1"/>
    </reaction>
</comment>
<keyword evidence="5 8" id="KW-0648">Protein biosynthesis</keyword>
<dbReference type="Gene3D" id="3.40.640.10">
    <property type="entry name" value="Type I PLP-dependent aspartate aminotransferase-like (Major domain)"/>
    <property type="match status" value="1"/>
</dbReference>
<evidence type="ECO:0000256" key="5">
    <source>
        <dbReference type="ARBA" id="ARBA00022917"/>
    </source>
</evidence>
<dbReference type="GO" id="GO:0004125">
    <property type="term" value="F:L-seryl-tRNA(Sec) selenium transferase activity"/>
    <property type="evidence" value="ECO:0007669"/>
    <property type="project" value="UniProtKB-UniRule"/>
</dbReference>
<evidence type="ECO:0000256" key="3">
    <source>
        <dbReference type="ARBA" id="ARBA00022679"/>
    </source>
</evidence>
<accession>A0A553USA5</accession>
<dbReference type="Gene3D" id="3.90.1150.180">
    <property type="match status" value="1"/>
</dbReference>
<dbReference type="NCBIfam" id="TIGR00474">
    <property type="entry name" value="selA"/>
    <property type="match status" value="1"/>
</dbReference>
<keyword evidence="2 8" id="KW-0963">Cytoplasm</keyword>
<reference evidence="10 11" key="2">
    <citation type="submission" date="2019-07" db="EMBL/GenBank/DDBJ databases">
        <title>Helicobacter labacensis sp. nov., Helicobacter mehlei sp. nov. and Helicobacter vulpis sp. nov., isolated from gastric mucosa of red fox (Vulpis vulpis).</title>
        <authorList>
            <person name="Kusar D."/>
            <person name="Gruntar I."/>
            <person name="Pate M."/>
            <person name="Zajc U."/>
            <person name="Ocepek M."/>
        </authorList>
    </citation>
    <scope>NUCLEOTIDE SEQUENCE [LARGE SCALE GENOMIC DNA]</scope>
    <source>
        <strain evidence="10 11">L8b</strain>
    </source>
</reference>
<comment type="pathway">
    <text evidence="8">Aminoacyl-tRNA biosynthesis; selenocysteinyl-tRNA(Sec) biosynthesis; selenocysteinyl-tRNA(Sec) from L-seryl-tRNA(Sec) (bacterial route): step 1/1.</text>
</comment>
<keyword evidence="11" id="KW-1185">Reference proteome</keyword>
<organism evidence="10 11">
    <name type="scientific">Helicobacter mehlei</name>
    <dbReference type="NCBI Taxonomy" id="2316080"/>
    <lineage>
        <taxon>Bacteria</taxon>
        <taxon>Pseudomonadati</taxon>
        <taxon>Campylobacterota</taxon>
        <taxon>Epsilonproteobacteria</taxon>
        <taxon>Campylobacterales</taxon>
        <taxon>Helicobacteraceae</taxon>
        <taxon>Helicobacter</taxon>
    </lineage>
</organism>
<comment type="cofactor">
    <cofactor evidence="1 8 9">
        <name>pyridoxal 5'-phosphate</name>
        <dbReference type="ChEBI" id="CHEBI:597326"/>
    </cofactor>
</comment>
<dbReference type="GO" id="GO:0001717">
    <property type="term" value="P:conversion of seryl-tRNAsec to selenocys-tRNAsec"/>
    <property type="evidence" value="ECO:0007669"/>
    <property type="project" value="UniProtKB-UniRule"/>
</dbReference>
<dbReference type="AlphaFoldDB" id="A0A553USA5"/>
<dbReference type="Proteomes" id="UP000319322">
    <property type="component" value="Unassembled WGS sequence"/>
</dbReference>
<dbReference type="GO" id="GO:0001514">
    <property type="term" value="P:selenocysteine incorporation"/>
    <property type="evidence" value="ECO:0007669"/>
    <property type="project" value="UniProtKB-UniRule"/>
</dbReference>
<comment type="subcellular location">
    <subcellularLocation>
        <location evidence="8">Cytoplasm</location>
    </subcellularLocation>
</comment>
<evidence type="ECO:0000256" key="7">
    <source>
        <dbReference type="ARBA" id="ARBA00044507"/>
    </source>
</evidence>
<evidence type="ECO:0000256" key="6">
    <source>
        <dbReference type="ARBA" id="ARBA00023266"/>
    </source>
</evidence>
<dbReference type="Pfam" id="PF03841">
    <property type="entry name" value="SelA"/>
    <property type="match status" value="1"/>
</dbReference>
<evidence type="ECO:0000256" key="1">
    <source>
        <dbReference type="ARBA" id="ARBA00001933"/>
    </source>
</evidence>
<dbReference type="GO" id="GO:0005737">
    <property type="term" value="C:cytoplasm"/>
    <property type="evidence" value="ECO:0007669"/>
    <property type="project" value="UniProtKB-SubCell"/>
</dbReference>
<dbReference type="SUPFAM" id="SSF53383">
    <property type="entry name" value="PLP-dependent transferases"/>
    <property type="match status" value="1"/>
</dbReference>
<comment type="caution">
    <text evidence="10">The sequence shown here is derived from an EMBL/GenBank/DDBJ whole genome shotgun (WGS) entry which is preliminary data.</text>
</comment>
<evidence type="ECO:0000313" key="11">
    <source>
        <dbReference type="Proteomes" id="UP000319322"/>
    </source>
</evidence>
<dbReference type="HAMAP" id="MF_00423">
    <property type="entry name" value="SelA"/>
    <property type="match status" value="1"/>
</dbReference>
<comment type="function">
    <text evidence="8">Converts seryl-tRNA(Sec) to selenocysteinyl-tRNA(Sec) required for selenoprotein biosynthesis.</text>
</comment>
<dbReference type="EC" id="2.9.1.1" evidence="8"/>
<evidence type="ECO:0000313" key="10">
    <source>
        <dbReference type="EMBL" id="TSA83096.1"/>
    </source>
</evidence>
<name>A0A553USA5_9HELI</name>
<evidence type="ECO:0000256" key="8">
    <source>
        <dbReference type="HAMAP-Rule" id="MF_00423"/>
    </source>
</evidence>
<gene>
    <name evidence="8" type="primary">selA</name>
    <name evidence="10" type="ORF">FNE76_05395</name>
</gene>
<keyword evidence="6 8" id="KW-0711">Selenium</keyword>
<keyword evidence="3 8" id="KW-0808">Transferase</keyword>
<keyword evidence="4 8" id="KW-0663">Pyridoxal phosphate</keyword>
<dbReference type="InterPro" id="IPR004534">
    <property type="entry name" value="SelA_trans"/>
</dbReference>
<evidence type="ECO:0000256" key="2">
    <source>
        <dbReference type="ARBA" id="ARBA00022490"/>
    </source>
</evidence>
<evidence type="ECO:0000256" key="4">
    <source>
        <dbReference type="ARBA" id="ARBA00022898"/>
    </source>
</evidence>
<dbReference type="InterPro" id="IPR015424">
    <property type="entry name" value="PyrdxlP-dep_Trfase"/>
</dbReference>
<feature type="modified residue" description="N6-(pyridoxal phosphate)lysine" evidence="8 9">
    <location>
        <position position="263"/>
    </location>
</feature>
<reference evidence="10 11" key="3">
    <citation type="submission" date="2019-07" db="EMBL/GenBank/DDBJ databases">
        <authorList>
            <person name="Papic B."/>
        </authorList>
    </citation>
    <scope>NUCLEOTIDE SEQUENCE [LARGE SCALE GENOMIC DNA]</scope>
    <source>
        <strain evidence="10 11">L8b</strain>
    </source>
</reference>
<reference evidence="11" key="1">
    <citation type="submission" date="2019-07" db="EMBL/GenBank/DDBJ databases">
        <title>Helicobacter labacensis sp. nov., Helicobacter mehlei sp. nov. and Helicobacter vulpis sp. nov., isolated from gastric mucosa of red fox (Vulpis vulpis).</title>
        <authorList>
            <person name="Papic B."/>
        </authorList>
    </citation>
    <scope>NUCLEOTIDE SEQUENCE [LARGE SCALE GENOMIC DNA]</scope>
    <source>
        <strain evidence="11">L8b</strain>
    </source>
</reference>
<dbReference type="PANTHER" id="PTHR32328">
    <property type="entry name" value="L-SERYL-TRNA(SEC) SELENIUM TRANSFERASE"/>
    <property type="match status" value="1"/>
</dbReference>
<dbReference type="PANTHER" id="PTHR32328:SF0">
    <property type="entry name" value="L-SERYL-TRNA(SEC) SELENIUM TRANSFERASE"/>
    <property type="match status" value="1"/>
</dbReference>
<sequence length="425" mass="46677">MHTLLNAPCFVGCNRAILKALANALLEECRQNQCGYENLAQWCGALQARYEALLAPPFKKVYNATGVLLSTNLGRAPLESGALRELEILSGYVDLEVDLERAMRFERAFQAQNLLKALFNAPDALILNNNASALVLVASVFAPKSKRKQTLLSYGQLVEIGGGFRAHELLESVTHLKLVGSTNKTYLRDYKNACSDASALLASVHWSNFSMQGFVASVPSKSLFALAQEKGLVLYEDLGSVQSLEHTKKALKSAHLLSFSADKLLGSVQAGIVLGEREHIEAMRAHPLYRAFRVDKITLFLLTKSLQGYLQGQKTPLQAFLEQDKDVLLNKALKLHRALSQIAGLKAFVIPTQARIGGGVQMEDLESFGVQIQANIDSKALYHALYKRGVAGVVRSDCVVLDVCALFEKDFFAITHFVQEILKSP</sequence>
<dbReference type="InterPro" id="IPR015421">
    <property type="entry name" value="PyrdxlP-dep_Trfase_major"/>
</dbReference>
<evidence type="ECO:0000256" key="9">
    <source>
        <dbReference type="PIRSR" id="PIRSR618319-50"/>
    </source>
</evidence>
<comment type="similarity">
    <text evidence="7 8">Belongs to the SelA family.</text>
</comment>
<dbReference type="EMBL" id="VKGC01000012">
    <property type="protein sequence ID" value="TSA83096.1"/>
    <property type="molecule type" value="Genomic_DNA"/>
</dbReference>
<dbReference type="UniPathway" id="UPA00906">
    <property type="reaction ID" value="UER00896"/>
</dbReference>